<gene>
    <name evidence="2" type="ORF">FISHEDRAFT_69687</name>
</gene>
<dbReference type="AlphaFoldDB" id="A0A0D7APB5"/>
<proteinExistence type="predicted"/>
<dbReference type="OrthoDB" id="3365698at2759"/>
<evidence type="ECO:0000313" key="3">
    <source>
        <dbReference type="Proteomes" id="UP000054144"/>
    </source>
</evidence>
<dbReference type="Proteomes" id="UP000054144">
    <property type="component" value="Unassembled WGS sequence"/>
</dbReference>
<name>A0A0D7APB5_9AGAR</name>
<feature type="compositionally biased region" description="Acidic residues" evidence="1">
    <location>
        <begin position="531"/>
        <end position="553"/>
    </location>
</feature>
<dbReference type="EMBL" id="KN881636">
    <property type="protein sequence ID" value="KIY52618.1"/>
    <property type="molecule type" value="Genomic_DNA"/>
</dbReference>
<keyword evidence="3" id="KW-1185">Reference proteome</keyword>
<accession>A0A0D7APB5</accession>
<sequence length="561" mass="63416">MTRSKNPRCSHCRLTRKSPVVKPTPPKVLNKIICDKTRLQDIISEANARVDLIDARIAHFEVLLMDLRAEREATRQYAVKHEALRVVGYVNKLPFELLSTIFTLTLPTGNYYDQFIDPKSSPMVLGRVCRVWHAVSSATPPLWTVIPVDKHTVSSIKLWLQRAGSLPLVIIYEGSTGPTTRRVLDAVIARSPKWDTLQITEDAQSNEDAFWHLFKRIRGRIPELRCLNANVHDIPKTLFEDAPSLTEFASPTLHGDGLRLPWSQLVKFVGPVYVDSLTHSALPRMLSLEFCTFSIPEDFWPIPPTEPIVPVPLPHLRHIICTTAGLSCLGEISAPVLDKLEVVDVLTHGTWDVLRDFFRRSACPLTFLSIKFTSESRSPVGFRELLQACPKLTDLTISMFSSPSDMHTLMDVLNPTSVPNCDPPILPCLERLRYGSFNFADVAYSNTVKTIEALLRAVTSRCDGDKYANLKEVSIGVLEGSEFFPFELHAVWHALRARGVKMNWDNLDLGVSRELLEVMMHDDDISDLDYELDADYDDEDEDEDYGSYDDDEDHGSHDDDY</sequence>
<feature type="region of interest" description="Disordered" evidence="1">
    <location>
        <begin position="531"/>
        <end position="561"/>
    </location>
</feature>
<protein>
    <submittedName>
        <fullName evidence="2">Uncharacterized protein</fullName>
    </submittedName>
</protein>
<reference evidence="2 3" key="1">
    <citation type="journal article" date="2015" name="Fungal Genet. Biol.">
        <title>Evolution of novel wood decay mechanisms in Agaricales revealed by the genome sequences of Fistulina hepatica and Cylindrobasidium torrendii.</title>
        <authorList>
            <person name="Floudas D."/>
            <person name="Held B.W."/>
            <person name="Riley R."/>
            <person name="Nagy L.G."/>
            <person name="Koehler G."/>
            <person name="Ransdell A.S."/>
            <person name="Younus H."/>
            <person name="Chow J."/>
            <person name="Chiniquy J."/>
            <person name="Lipzen A."/>
            <person name="Tritt A."/>
            <person name="Sun H."/>
            <person name="Haridas S."/>
            <person name="LaButti K."/>
            <person name="Ohm R.A."/>
            <person name="Kues U."/>
            <person name="Blanchette R.A."/>
            <person name="Grigoriev I.V."/>
            <person name="Minto R.E."/>
            <person name="Hibbett D.S."/>
        </authorList>
    </citation>
    <scope>NUCLEOTIDE SEQUENCE [LARGE SCALE GENOMIC DNA]</scope>
    <source>
        <strain evidence="2 3">ATCC 64428</strain>
    </source>
</reference>
<organism evidence="2 3">
    <name type="scientific">Fistulina hepatica ATCC 64428</name>
    <dbReference type="NCBI Taxonomy" id="1128425"/>
    <lineage>
        <taxon>Eukaryota</taxon>
        <taxon>Fungi</taxon>
        <taxon>Dikarya</taxon>
        <taxon>Basidiomycota</taxon>
        <taxon>Agaricomycotina</taxon>
        <taxon>Agaricomycetes</taxon>
        <taxon>Agaricomycetidae</taxon>
        <taxon>Agaricales</taxon>
        <taxon>Fistulinaceae</taxon>
        <taxon>Fistulina</taxon>
    </lineage>
</organism>
<evidence type="ECO:0000256" key="1">
    <source>
        <dbReference type="SAM" id="MobiDB-lite"/>
    </source>
</evidence>
<evidence type="ECO:0000313" key="2">
    <source>
        <dbReference type="EMBL" id="KIY52618.1"/>
    </source>
</evidence>